<reference evidence="1 2" key="1">
    <citation type="submission" date="2019-07" db="EMBL/GenBank/DDBJ databases">
        <title>Genome sequence of Weissella cibaria GK1.</title>
        <authorList>
            <person name="Choi H.-J."/>
        </authorList>
    </citation>
    <scope>NUCLEOTIDE SEQUENCE [LARGE SCALE GENOMIC DNA]</scope>
    <source>
        <strain evidence="1 2">GK1</strain>
    </source>
</reference>
<dbReference type="EMBL" id="VNHC01000002">
    <property type="protein sequence ID" value="TVV27255.1"/>
    <property type="molecule type" value="Genomic_DNA"/>
</dbReference>
<gene>
    <name evidence="1" type="ORF">FO435_04870</name>
</gene>
<proteinExistence type="predicted"/>
<dbReference type="OrthoDB" id="2149360at2"/>
<dbReference type="AlphaFoldDB" id="A0A0N9YRK8"/>
<accession>A0A0N9YRK8</accession>
<dbReference type="KEGG" id="wcb:AO080_06790"/>
<name>A0A0N9YRK8_9LACO</name>
<comment type="caution">
    <text evidence="1">The sequence shown here is derived from an EMBL/GenBank/DDBJ whole genome shotgun (WGS) entry which is preliminary data.</text>
</comment>
<dbReference type="RefSeq" id="WP_060654737.1">
    <property type="nucleotide sequence ID" value="NZ_CP012873.1"/>
</dbReference>
<evidence type="ECO:0000313" key="2">
    <source>
        <dbReference type="Proteomes" id="UP000320012"/>
    </source>
</evidence>
<protein>
    <submittedName>
        <fullName evidence="1">Uncharacterized protein</fullName>
    </submittedName>
</protein>
<organism evidence="1 2">
    <name type="scientific">Weissella cibaria</name>
    <dbReference type="NCBI Taxonomy" id="137591"/>
    <lineage>
        <taxon>Bacteria</taxon>
        <taxon>Bacillati</taxon>
        <taxon>Bacillota</taxon>
        <taxon>Bacilli</taxon>
        <taxon>Lactobacillales</taxon>
        <taxon>Lactobacillaceae</taxon>
        <taxon>Weissella</taxon>
    </lineage>
</organism>
<dbReference type="Proteomes" id="UP000320012">
    <property type="component" value="Unassembled WGS sequence"/>
</dbReference>
<evidence type="ECO:0000313" key="1">
    <source>
        <dbReference type="EMBL" id="TVV27255.1"/>
    </source>
</evidence>
<sequence length="68" mass="8410">MARIDSEERQAVYLFNQRYVENAKKPKMKKIFDRAKLERSVRNIFEPSKDERKSERRRLYDRVRKAFS</sequence>